<dbReference type="AlphaFoldDB" id="A0A1D6MA72"/>
<protein>
    <submittedName>
        <fullName evidence="1">Pistil-specific extensin-like protein</fullName>
    </submittedName>
</protein>
<sequence length="115" mass="12703">MRACRCDGEPGVLRRRGEQVPGAEPDEHGHRHERLLHRDGVRRGHVRPPQLQAVPPLLADGALRRALHPVQPQAGAHPREGPRGHGAQGRARHLPPQDCAHVRAGHRRQVPAVLM</sequence>
<gene>
    <name evidence="1" type="ORF">ZEAMMB73_Zm00001d038741</name>
</gene>
<accession>A0A1D6MA72</accession>
<organism evidence="1">
    <name type="scientific">Zea mays</name>
    <name type="common">Maize</name>
    <dbReference type="NCBI Taxonomy" id="4577"/>
    <lineage>
        <taxon>Eukaryota</taxon>
        <taxon>Viridiplantae</taxon>
        <taxon>Streptophyta</taxon>
        <taxon>Embryophyta</taxon>
        <taxon>Tracheophyta</taxon>
        <taxon>Spermatophyta</taxon>
        <taxon>Magnoliopsida</taxon>
        <taxon>Liliopsida</taxon>
        <taxon>Poales</taxon>
        <taxon>Poaceae</taxon>
        <taxon>PACMAD clade</taxon>
        <taxon>Panicoideae</taxon>
        <taxon>Andropogonodae</taxon>
        <taxon>Andropogoneae</taxon>
        <taxon>Tripsacinae</taxon>
        <taxon>Zea</taxon>
    </lineage>
</organism>
<name>A0A1D6MA72_MAIZE</name>
<dbReference type="EMBL" id="CM000782">
    <property type="protein sequence ID" value="AQK87693.1"/>
    <property type="molecule type" value="Genomic_DNA"/>
</dbReference>
<reference evidence="1" key="1">
    <citation type="submission" date="2015-12" db="EMBL/GenBank/DDBJ databases">
        <title>Update maize B73 reference genome by single molecule sequencing technologies.</title>
        <authorList>
            <consortium name="Maize Genome Sequencing Project"/>
            <person name="Ware D."/>
        </authorList>
    </citation>
    <scope>NUCLEOTIDE SEQUENCE</scope>
    <source>
        <tissue evidence="1">Seedling</tissue>
    </source>
</reference>
<evidence type="ECO:0000313" key="1">
    <source>
        <dbReference type="EMBL" id="AQK87693.1"/>
    </source>
</evidence>
<proteinExistence type="predicted"/>